<keyword evidence="6" id="KW-0325">Glycoprotein</keyword>
<evidence type="ECO:0000256" key="1">
    <source>
        <dbReference type="ARBA" id="ARBA00004141"/>
    </source>
</evidence>
<keyword evidence="4 7" id="KW-1133">Transmembrane helix</keyword>
<reference evidence="10" key="1">
    <citation type="submission" date="2019-09" db="UniProtKB">
        <authorList>
            <consortium name="WormBaseParasite"/>
        </authorList>
    </citation>
    <scope>IDENTIFICATION</scope>
</reference>
<protein>
    <submittedName>
        <fullName evidence="10">Prominin-like protein</fullName>
    </submittedName>
</protein>
<keyword evidence="3 7" id="KW-0812">Transmembrane</keyword>
<comment type="similarity">
    <text evidence="2">Belongs to the prominin family.</text>
</comment>
<proteinExistence type="inferred from homology"/>
<evidence type="ECO:0000313" key="9">
    <source>
        <dbReference type="Proteomes" id="UP000050761"/>
    </source>
</evidence>
<evidence type="ECO:0000313" key="10">
    <source>
        <dbReference type="WBParaSite" id="HPBE_0001294201-mRNA-1"/>
    </source>
</evidence>
<dbReference type="InterPro" id="IPR008795">
    <property type="entry name" value="Prominin"/>
</dbReference>
<dbReference type="PANTHER" id="PTHR22730:SF1">
    <property type="entry name" value="PROMININ-LIKE PROTEIN"/>
    <property type="match status" value="1"/>
</dbReference>
<evidence type="ECO:0000256" key="5">
    <source>
        <dbReference type="ARBA" id="ARBA00023136"/>
    </source>
</evidence>
<accession>A0A183FWT7</accession>
<feature type="chain" id="PRO_5008149468" evidence="8">
    <location>
        <begin position="18"/>
        <end position="572"/>
    </location>
</feature>
<feature type="transmembrane region" description="Helical" evidence="7">
    <location>
        <begin position="249"/>
        <end position="270"/>
    </location>
</feature>
<sequence length="572" mass="65876">LLLRFAAATLLIAGQYAQFGMEELPNRLNYCIDDLNLYKRDTDARIRKLLIDDYQMLNRTVSSQLSDAGHEVVERVKKLTGANVVDVLMNISRNGLESERGRHPYGAPVEYRRMQHTLAEDLQQCRQDQVESVKAMCHKAAKALESMTPPPLEINMVRFHYATLEPIIRANIPQLLANTNRNFDSIQNRLQTEIDKKVHSSQEILKRIADDLFVAAETISTQIRQVSASLCVLLCSTIYFLPFSKTFSLVITSVIMLIAFCFLLGLFYGICGRRPTFYNDDCCVRTTGGRFYSCGIWMTVVTFTALFALATTLFFIIGNTSDLVCRTLRDPLSRPDMISLGERYLEIVRSKQRPDDVLVSIMGEHSLADLIRSCQRNETLYEMFHLDKKYQLKRLKQYEKDAYERLERFLNTTLTDIPKLAPMDNLISKEDFGRLEQLATINMSGVSHFALAKVFVFDLFPKNVLFQDINTRIARPLRVKLETLLKNLTRLNKRLFDEMQVPISALLRKLQHAQALLSDDLRGNVEKAAREQLDGIFANLNQYIDHVKFQYYHTLRFCFFAVFLCHALCFLF</sequence>
<feature type="transmembrane region" description="Helical" evidence="7">
    <location>
        <begin position="291"/>
        <end position="317"/>
    </location>
</feature>
<evidence type="ECO:0000256" key="6">
    <source>
        <dbReference type="ARBA" id="ARBA00023180"/>
    </source>
</evidence>
<evidence type="ECO:0000256" key="8">
    <source>
        <dbReference type="SAM" id="SignalP"/>
    </source>
</evidence>
<keyword evidence="8" id="KW-0732">Signal</keyword>
<comment type="subcellular location">
    <subcellularLocation>
        <location evidence="1">Membrane</location>
        <topology evidence="1">Multi-pass membrane protein</topology>
    </subcellularLocation>
</comment>
<dbReference type="WBParaSite" id="HPBE_0001294201-mRNA-1">
    <property type="protein sequence ID" value="HPBE_0001294201-mRNA-1"/>
    <property type="gene ID" value="HPBE_0001294201"/>
</dbReference>
<evidence type="ECO:0000256" key="3">
    <source>
        <dbReference type="ARBA" id="ARBA00022692"/>
    </source>
</evidence>
<name>A0A183FWT7_HELPZ</name>
<feature type="signal peptide" evidence="8">
    <location>
        <begin position="1"/>
        <end position="17"/>
    </location>
</feature>
<dbReference type="Pfam" id="PF05478">
    <property type="entry name" value="Prominin"/>
    <property type="match status" value="1"/>
</dbReference>
<keyword evidence="9" id="KW-1185">Reference proteome</keyword>
<dbReference type="PANTHER" id="PTHR22730">
    <property type="entry name" value="PROMININ PROM PROTEIN"/>
    <property type="match status" value="1"/>
</dbReference>
<dbReference type="AlphaFoldDB" id="A0A183FWT7"/>
<organism evidence="9 10">
    <name type="scientific">Heligmosomoides polygyrus</name>
    <name type="common">Parasitic roundworm</name>
    <dbReference type="NCBI Taxonomy" id="6339"/>
    <lineage>
        <taxon>Eukaryota</taxon>
        <taxon>Metazoa</taxon>
        <taxon>Ecdysozoa</taxon>
        <taxon>Nematoda</taxon>
        <taxon>Chromadorea</taxon>
        <taxon>Rhabditida</taxon>
        <taxon>Rhabditina</taxon>
        <taxon>Rhabditomorpha</taxon>
        <taxon>Strongyloidea</taxon>
        <taxon>Heligmosomidae</taxon>
        <taxon>Heligmosomoides</taxon>
    </lineage>
</organism>
<dbReference type="GO" id="GO:0016020">
    <property type="term" value="C:membrane"/>
    <property type="evidence" value="ECO:0007669"/>
    <property type="project" value="UniProtKB-SubCell"/>
</dbReference>
<evidence type="ECO:0000256" key="7">
    <source>
        <dbReference type="SAM" id="Phobius"/>
    </source>
</evidence>
<evidence type="ECO:0000256" key="4">
    <source>
        <dbReference type="ARBA" id="ARBA00022989"/>
    </source>
</evidence>
<keyword evidence="5 7" id="KW-0472">Membrane</keyword>
<evidence type="ECO:0000256" key="2">
    <source>
        <dbReference type="ARBA" id="ARBA00006058"/>
    </source>
</evidence>
<dbReference type="Proteomes" id="UP000050761">
    <property type="component" value="Unassembled WGS sequence"/>
</dbReference>